<dbReference type="InterPro" id="IPR027275">
    <property type="entry name" value="PRC-brl_dom"/>
</dbReference>
<dbReference type="InterPro" id="IPR014747">
    <property type="entry name" value="Bac_photo_RC_H_C"/>
</dbReference>
<evidence type="ECO:0000313" key="2">
    <source>
        <dbReference type="EMBL" id="MFC4559107.1"/>
    </source>
</evidence>
<reference evidence="3" key="1">
    <citation type="journal article" date="2019" name="Int. J. Syst. Evol. Microbiol.">
        <title>The Global Catalogue of Microorganisms (GCM) 10K type strain sequencing project: providing services to taxonomists for standard genome sequencing and annotation.</title>
        <authorList>
            <consortium name="The Broad Institute Genomics Platform"/>
            <consortium name="The Broad Institute Genome Sequencing Center for Infectious Disease"/>
            <person name="Wu L."/>
            <person name="Ma J."/>
        </authorList>
    </citation>
    <scope>NUCLEOTIDE SEQUENCE [LARGE SCALE GENOMIC DNA]</scope>
    <source>
        <strain evidence="3">CGMCC 4.7426</strain>
    </source>
</reference>
<dbReference type="EMBL" id="JBHSFU010000007">
    <property type="protein sequence ID" value="MFC4559107.1"/>
    <property type="molecule type" value="Genomic_DNA"/>
</dbReference>
<dbReference type="Pfam" id="PF05239">
    <property type="entry name" value="PRC"/>
    <property type="match status" value="1"/>
</dbReference>
<proteinExistence type="predicted"/>
<dbReference type="SUPFAM" id="SSF50346">
    <property type="entry name" value="PRC-barrel domain"/>
    <property type="match status" value="2"/>
</dbReference>
<dbReference type="Gene3D" id="3.90.50.10">
    <property type="entry name" value="Photosynthetic Reaction Center, subunit H, domain 2"/>
    <property type="match status" value="2"/>
</dbReference>
<evidence type="ECO:0000259" key="1">
    <source>
        <dbReference type="Pfam" id="PF05239"/>
    </source>
</evidence>
<protein>
    <submittedName>
        <fullName evidence="2">PRC-barrel domain-containing protein</fullName>
    </submittedName>
</protein>
<gene>
    <name evidence="2" type="ORF">ACFO3D_12990</name>
</gene>
<evidence type="ECO:0000313" key="3">
    <source>
        <dbReference type="Proteomes" id="UP001595989"/>
    </source>
</evidence>
<feature type="domain" description="PRC-barrel" evidence="1">
    <location>
        <begin position="14"/>
        <end position="76"/>
    </location>
</feature>
<dbReference type="Proteomes" id="UP001595989">
    <property type="component" value="Unassembled WGS sequence"/>
</dbReference>
<name>A0ABV9DL47_9BACI</name>
<dbReference type="RefSeq" id="WP_390296623.1">
    <property type="nucleotide sequence ID" value="NZ_JBHSFU010000007.1"/>
</dbReference>
<sequence length="242" mass="28545">MFKYATDLTEYNIDATDGEMGKINDLYFDDDKWVIRYAVVDTRKWLPSKRVLLSPAGFERLNLDKKRVEVKYDKDKVRHSPEVPEDTSITPETEISLAGYYGWNRYWMGNMMWGVQDRPITDYHQISADEEKLRDEFNMQENKTKYNLRSVEEALDYRVHGNDGKLGRVVDLVISDDHWKISYIVIHLDGKPIGEHLYTIDPERIQNVDWFEGDVYVDYKVDEFKEHKSYRTKEDVLAAVVG</sequence>
<keyword evidence="3" id="KW-1185">Reference proteome</keyword>
<dbReference type="InterPro" id="IPR011033">
    <property type="entry name" value="PRC_barrel-like_sf"/>
</dbReference>
<accession>A0ABV9DL47</accession>
<organism evidence="2 3">
    <name type="scientific">Virgibacillus kekensis</name>
    <dbReference type="NCBI Taxonomy" id="202261"/>
    <lineage>
        <taxon>Bacteria</taxon>
        <taxon>Bacillati</taxon>
        <taxon>Bacillota</taxon>
        <taxon>Bacilli</taxon>
        <taxon>Bacillales</taxon>
        <taxon>Bacillaceae</taxon>
        <taxon>Virgibacillus</taxon>
    </lineage>
</organism>
<comment type="caution">
    <text evidence="2">The sequence shown here is derived from an EMBL/GenBank/DDBJ whole genome shotgun (WGS) entry which is preliminary data.</text>
</comment>